<keyword evidence="2" id="KW-0732">Signal</keyword>
<gene>
    <name evidence="3" type="ORF">BPAG_LOCUS13922</name>
</gene>
<dbReference type="AlphaFoldDB" id="A0A158PSS4"/>
<feature type="chain" id="PRO_5043135268" evidence="2">
    <location>
        <begin position="25"/>
        <end position="369"/>
    </location>
</feature>
<evidence type="ECO:0000313" key="4">
    <source>
        <dbReference type="Proteomes" id="UP000278627"/>
    </source>
</evidence>
<feature type="transmembrane region" description="Helical" evidence="1">
    <location>
        <begin position="311"/>
        <end position="332"/>
    </location>
</feature>
<evidence type="ECO:0000256" key="1">
    <source>
        <dbReference type="SAM" id="Phobius"/>
    </source>
</evidence>
<feature type="transmembrane region" description="Helical" evidence="1">
    <location>
        <begin position="40"/>
        <end position="65"/>
    </location>
</feature>
<reference evidence="5" key="1">
    <citation type="submission" date="2016-04" db="UniProtKB">
        <authorList>
            <consortium name="WormBaseParasite"/>
        </authorList>
    </citation>
    <scope>IDENTIFICATION</scope>
</reference>
<feature type="transmembrane region" description="Helical" evidence="1">
    <location>
        <begin position="214"/>
        <end position="235"/>
    </location>
</feature>
<proteinExistence type="predicted"/>
<feature type="transmembrane region" description="Helical" evidence="1">
    <location>
        <begin position="162"/>
        <end position="183"/>
    </location>
</feature>
<feature type="signal peptide" evidence="2">
    <location>
        <begin position="1"/>
        <end position="24"/>
    </location>
</feature>
<accession>A0A158PSS4</accession>
<feature type="transmembrane region" description="Helical" evidence="1">
    <location>
        <begin position="277"/>
        <end position="299"/>
    </location>
</feature>
<dbReference type="WBParaSite" id="BPAG_0001399401-mRNA-1">
    <property type="protein sequence ID" value="BPAG_0001399401-mRNA-1"/>
    <property type="gene ID" value="BPAG_0001399401"/>
</dbReference>
<organism evidence="5">
    <name type="scientific">Brugia pahangi</name>
    <name type="common">Filarial nematode worm</name>
    <dbReference type="NCBI Taxonomy" id="6280"/>
    <lineage>
        <taxon>Eukaryota</taxon>
        <taxon>Metazoa</taxon>
        <taxon>Ecdysozoa</taxon>
        <taxon>Nematoda</taxon>
        <taxon>Chromadorea</taxon>
        <taxon>Rhabditida</taxon>
        <taxon>Spirurina</taxon>
        <taxon>Spiruromorpha</taxon>
        <taxon>Filarioidea</taxon>
        <taxon>Onchocercidae</taxon>
        <taxon>Brugia</taxon>
    </lineage>
</organism>
<name>A0A158PSS4_BRUPA</name>
<keyword evidence="1" id="KW-1133">Transmembrane helix</keyword>
<dbReference type="Gene3D" id="1.20.1070.10">
    <property type="entry name" value="Rhodopsin 7-helix transmembrane proteins"/>
    <property type="match status" value="1"/>
</dbReference>
<dbReference type="Proteomes" id="UP000278627">
    <property type="component" value="Unassembled WGS sequence"/>
</dbReference>
<evidence type="ECO:0000256" key="2">
    <source>
        <dbReference type="SAM" id="SignalP"/>
    </source>
</evidence>
<protein>
    <submittedName>
        <fullName evidence="5">G_PROTEIN_RECEP_F1_2 domain-containing protein</fullName>
    </submittedName>
</protein>
<dbReference type="PANTHER" id="PTHR22718:SF25">
    <property type="entry name" value="G-PROTEIN COUPLED RECEPTORS FAMILY 1 PROFILE DOMAIN-CONTAINING PROTEIN"/>
    <property type="match status" value="1"/>
</dbReference>
<reference evidence="3 4" key="2">
    <citation type="submission" date="2018-11" db="EMBL/GenBank/DDBJ databases">
        <authorList>
            <consortium name="Pathogen Informatics"/>
        </authorList>
    </citation>
    <scope>NUCLEOTIDE SEQUENCE [LARGE SCALE GENOMIC DNA]</scope>
</reference>
<keyword evidence="1" id="KW-0812">Transmembrane</keyword>
<keyword evidence="4" id="KW-1185">Reference proteome</keyword>
<feature type="transmembrane region" description="Helical" evidence="1">
    <location>
        <begin position="77"/>
        <end position="97"/>
    </location>
</feature>
<evidence type="ECO:0000313" key="3">
    <source>
        <dbReference type="EMBL" id="VDN95107.1"/>
    </source>
</evidence>
<evidence type="ECO:0000313" key="5">
    <source>
        <dbReference type="WBParaSite" id="BPAG_0001399401-mRNA-1"/>
    </source>
</evidence>
<keyword evidence="1" id="KW-0472">Membrane</keyword>
<sequence>MLTYSYYITILFLILSLFCQKCEMINMIDIRDENHKTIKYLAILLFTLFLLYGIISNTLMTTVLFCKRQDSHYGREFILITSQLIISHFMAFLPQIVVVLPELLYAKNNSYTNETTWINHAFSTFDTFSFFSILHFSFLLTLNRFVALISPKYYHFFESAKLHSLIIFLWLSLLAFISIDFYYCTRSFSVWNLSWETNCLQSNVISKIWWRMTYLWALFIPGAMFIMYIVIFCSIRHKRHFATNNNQIQRIAKRCIIRHKTNAVKIHHFEWSMLIQAAWNCGILEIGIITFNFLSPMLIKIFGEKANIPSKIFINCYFIFICSVTPTVHFIYNKRARDIIKTLFLSLNIVDNWAVKKIRPLIKLLRNKE</sequence>
<dbReference type="EMBL" id="UZAD01013476">
    <property type="protein sequence ID" value="VDN95107.1"/>
    <property type="molecule type" value="Genomic_DNA"/>
</dbReference>
<dbReference type="PANTHER" id="PTHR22718">
    <property type="entry name" value="SERPENTINE RECEPTOR, CLASS X"/>
    <property type="match status" value="1"/>
</dbReference>
<feature type="transmembrane region" description="Helical" evidence="1">
    <location>
        <begin position="117"/>
        <end position="142"/>
    </location>
</feature>